<organism evidence="12 13">
    <name type="scientific">Drosophila virilis</name>
    <name type="common">Fruit fly</name>
    <dbReference type="NCBI Taxonomy" id="7244"/>
    <lineage>
        <taxon>Eukaryota</taxon>
        <taxon>Metazoa</taxon>
        <taxon>Ecdysozoa</taxon>
        <taxon>Arthropoda</taxon>
        <taxon>Hexapoda</taxon>
        <taxon>Insecta</taxon>
        <taxon>Pterygota</taxon>
        <taxon>Neoptera</taxon>
        <taxon>Endopterygota</taxon>
        <taxon>Diptera</taxon>
        <taxon>Brachycera</taxon>
        <taxon>Muscomorpha</taxon>
        <taxon>Ephydroidea</taxon>
        <taxon>Drosophilidae</taxon>
        <taxon>Drosophila</taxon>
    </lineage>
</organism>
<dbReference type="InterPro" id="IPR004117">
    <property type="entry name" value="7tm6_olfct_rcpt"/>
</dbReference>
<comment type="subcellular location">
    <subcellularLocation>
        <location evidence="1 11">Cell membrane</location>
        <topology evidence="1 11">Multi-pass membrane protein</topology>
    </subcellularLocation>
</comment>
<dbReference type="EMBL" id="CH940648">
    <property type="protein sequence ID" value="EDW61955.2"/>
    <property type="molecule type" value="Genomic_DNA"/>
</dbReference>
<evidence type="ECO:0000256" key="9">
    <source>
        <dbReference type="ARBA" id="ARBA00023224"/>
    </source>
</evidence>
<keyword evidence="5 11" id="KW-0552">Olfaction</keyword>
<dbReference type="AlphaFoldDB" id="B4LLT2"/>
<name>B4LLT2_DROVI</name>
<keyword evidence="6 11" id="KW-1133">Transmembrane helix</keyword>
<evidence type="ECO:0000256" key="3">
    <source>
        <dbReference type="ARBA" id="ARBA00022606"/>
    </source>
</evidence>
<proteinExistence type="inferred from homology"/>
<evidence type="ECO:0000313" key="12">
    <source>
        <dbReference type="EMBL" id="EDW61955.2"/>
    </source>
</evidence>
<comment type="similarity">
    <text evidence="11">Belongs to the insect chemoreceptor superfamily. Heteromeric odorant receptor channel (TC 1.A.69) family.</text>
</comment>
<evidence type="ECO:0000256" key="11">
    <source>
        <dbReference type="RuleBase" id="RU351113"/>
    </source>
</evidence>
<feature type="transmembrane region" description="Helical" evidence="11">
    <location>
        <begin position="311"/>
        <end position="328"/>
    </location>
</feature>
<keyword evidence="8 11" id="KW-0675">Receptor</keyword>
<dbReference type="Proteomes" id="UP000008792">
    <property type="component" value="Unassembled WGS sequence"/>
</dbReference>
<comment type="caution">
    <text evidence="11">Lacks conserved residue(s) required for the propagation of feature annotation.</text>
</comment>
<dbReference type="GO" id="GO:0007165">
    <property type="term" value="P:signal transduction"/>
    <property type="evidence" value="ECO:0007669"/>
    <property type="project" value="UniProtKB-KW"/>
</dbReference>
<gene>
    <name evidence="12" type="primary">Dvir\GJ20026</name>
    <name evidence="12" type="ORF">Dvir_GJ20026</name>
</gene>
<sequence>MTNVEPHSQRNYDDFTHVPNLIFKSMGYDFLDTPKPWWQRIILRIYWILCLFSHWYMVYYLILRTVEWNTLAGNPTTIMRYAIVYFFVLNSDMKCIFFMYHRRRLRELNNRMRALYPKGDCERRAYRVNDFYWPRIARYGVYYYYFVVFVVVVGPILQATGTYLYQRFAWSSDIKFMYLSTFPMERIKSMTPITYAFSQAVDFVFTHFAMNVNLGTDIWMMCLCGQLCMHFAHLGRQLEAYRPDRHRQLEDCEFLVSIVRKHQLLFILHKELDSIFGMLMAYNLFSTATTLCCVAFYSILQGLNREAPQQLLLMLLLLLLLVLFSNNASSDCGANAGSDNDDDDYDESLV</sequence>
<dbReference type="GO" id="GO:0005886">
    <property type="term" value="C:plasma membrane"/>
    <property type="evidence" value="ECO:0007669"/>
    <property type="project" value="UniProtKB-SubCell"/>
</dbReference>
<dbReference type="GO" id="GO:0005549">
    <property type="term" value="F:odorant binding"/>
    <property type="evidence" value="ECO:0007669"/>
    <property type="project" value="InterPro"/>
</dbReference>
<feature type="transmembrane region" description="Helical" evidence="11">
    <location>
        <begin position="41"/>
        <end position="62"/>
    </location>
</feature>
<evidence type="ECO:0000313" key="13">
    <source>
        <dbReference type="Proteomes" id="UP000008792"/>
    </source>
</evidence>
<dbReference type="Pfam" id="PF02949">
    <property type="entry name" value="7tm_6"/>
    <property type="match status" value="1"/>
</dbReference>
<feature type="transmembrane region" description="Helical" evidence="11">
    <location>
        <begin position="275"/>
        <end position="299"/>
    </location>
</feature>
<keyword evidence="2" id="KW-1003">Cell membrane</keyword>
<evidence type="ECO:0000256" key="1">
    <source>
        <dbReference type="ARBA" id="ARBA00004651"/>
    </source>
</evidence>
<evidence type="ECO:0000256" key="7">
    <source>
        <dbReference type="ARBA" id="ARBA00023136"/>
    </source>
</evidence>
<evidence type="ECO:0000256" key="8">
    <source>
        <dbReference type="ARBA" id="ARBA00023170"/>
    </source>
</evidence>
<keyword evidence="13" id="KW-1185">Reference proteome</keyword>
<evidence type="ECO:0000256" key="2">
    <source>
        <dbReference type="ARBA" id="ARBA00022475"/>
    </source>
</evidence>
<reference evidence="12 13" key="1">
    <citation type="journal article" date="2007" name="Nature">
        <title>Evolution of genes and genomes on the Drosophila phylogeny.</title>
        <authorList>
            <consortium name="Drosophila 12 Genomes Consortium"/>
            <person name="Clark A.G."/>
            <person name="Eisen M.B."/>
            <person name="Smith D.R."/>
            <person name="Bergman C.M."/>
            <person name="Oliver B."/>
            <person name="Markow T.A."/>
            <person name="Kaufman T.C."/>
            <person name="Kellis M."/>
            <person name="Gelbart W."/>
            <person name="Iyer V.N."/>
            <person name="Pollard D.A."/>
            <person name="Sackton T.B."/>
            <person name="Larracuente A.M."/>
            <person name="Singh N.D."/>
            <person name="Abad J.P."/>
            <person name="Abt D.N."/>
            <person name="Adryan B."/>
            <person name="Aguade M."/>
            <person name="Akashi H."/>
            <person name="Anderson W.W."/>
            <person name="Aquadro C.F."/>
            <person name="Ardell D.H."/>
            <person name="Arguello R."/>
            <person name="Artieri C.G."/>
            <person name="Barbash D.A."/>
            <person name="Barker D."/>
            <person name="Barsanti P."/>
            <person name="Batterham P."/>
            <person name="Batzoglou S."/>
            <person name="Begun D."/>
            <person name="Bhutkar A."/>
            <person name="Blanco E."/>
            <person name="Bosak S.A."/>
            <person name="Bradley R.K."/>
            <person name="Brand A.D."/>
            <person name="Brent M.R."/>
            <person name="Brooks A.N."/>
            <person name="Brown R.H."/>
            <person name="Butlin R.K."/>
            <person name="Caggese C."/>
            <person name="Calvi B.R."/>
            <person name="Bernardo de Carvalho A."/>
            <person name="Caspi A."/>
            <person name="Castrezana S."/>
            <person name="Celniker S.E."/>
            <person name="Chang J.L."/>
            <person name="Chapple C."/>
            <person name="Chatterji S."/>
            <person name="Chinwalla A."/>
            <person name="Civetta A."/>
            <person name="Clifton S.W."/>
            <person name="Comeron J.M."/>
            <person name="Costello J.C."/>
            <person name="Coyne J.A."/>
            <person name="Daub J."/>
            <person name="David R.G."/>
            <person name="Delcher A.L."/>
            <person name="Delehaunty K."/>
            <person name="Do C.B."/>
            <person name="Ebling H."/>
            <person name="Edwards K."/>
            <person name="Eickbush T."/>
            <person name="Evans J.D."/>
            <person name="Filipski A."/>
            <person name="Findeiss S."/>
            <person name="Freyhult E."/>
            <person name="Fulton L."/>
            <person name="Fulton R."/>
            <person name="Garcia A.C."/>
            <person name="Gardiner A."/>
            <person name="Garfield D.A."/>
            <person name="Garvin B.E."/>
            <person name="Gibson G."/>
            <person name="Gilbert D."/>
            <person name="Gnerre S."/>
            <person name="Godfrey J."/>
            <person name="Good R."/>
            <person name="Gotea V."/>
            <person name="Gravely B."/>
            <person name="Greenberg A.J."/>
            <person name="Griffiths-Jones S."/>
            <person name="Gross S."/>
            <person name="Guigo R."/>
            <person name="Gustafson E.A."/>
            <person name="Haerty W."/>
            <person name="Hahn M.W."/>
            <person name="Halligan D.L."/>
            <person name="Halpern A.L."/>
            <person name="Halter G.M."/>
            <person name="Han M.V."/>
            <person name="Heger A."/>
            <person name="Hillier L."/>
            <person name="Hinrichs A.S."/>
            <person name="Holmes I."/>
            <person name="Hoskins R.A."/>
            <person name="Hubisz M.J."/>
            <person name="Hultmark D."/>
            <person name="Huntley M.A."/>
            <person name="Jaffe D.B."/>
            <person name="Jagadeeshan S."/>
            <person name="Jeck W.R."/>
            <person name="Johnson J."/>
            <person name="Jones C.D."/>
            <person name="Jordan W.C."/>
            <person name="Karpen G.H."/>
            <person name="Kataoka E."/>
            <person name="Keightley P.D."/>
            <person name="Kheradpour P."/>
            <person name="Kirkness E.F."/>
            <person name="Koerich L.B."/>
            <person name="Kristiansen K."/>
            <person name="Kudrna D."/>
            <person name="Kulathinal R.J."/>
            <person name="Kumar S."/>
            <person name="Kwok R."/>
            <person name="Lander E."/>
            <person name="Langley C.H."/>
            <person name="Lapoint R."/>
            <person name="Lazzaro B.P."/>
            <person name="Lee S.J."/>
            <person name="Levesque L."/>
            <person name="Li R."/>
            <person name="Lin C.F."/>
            <person name="Lin M.F."/>
            <person name="Lindblad-Toh K."/>
            <person name="Llopart A."/>
            <person name="Long M."/>
            <person name="Low L."/>
            <person name="Lozovsky E."/>
            <person name="Lu J."/>
            <person name="Luo M."/>
            <person name="Machado C.A."/>
            <person name="Makalowski W."/>
            <person name="Marzo M."/>
            <person name="Matsuda M."/>
            <person name="Matzkin L."/>
            <person name="McAllister B."/>
            <person name="McBride C.S."/>
            <person name="McKernan B."/>
            <person name="McKernan K."/>
            <person name="Mendez-Lago M."/>
            <person name="Minx P."/>
            <person name="Mollenhauer M.U."/>
            <person name="Montooth K."/>
            <person name="Mount S.M."/>
            <person name="Mu X."/>
            <person name="Myers E."/>
            <person name="Negre B."/>
            <person name="Newfeld S."/>
            <person name="Nielsen R."/>
            <person name="Noor M.A."/>
            <person name="O'Grady P."/>
            <person name="Pachter L."/>
            <person name="Papaceit M."/>
            <person name="Parisi M.J."/>
            <person name="Parisi M."/>
            <person name="Parts L."/>
            <person name="Pedersen J.S."/>
            <person name="Pesole G."/>
            <person name="Phillippy A.M."/>
            <person name="Ponting C.P."/>
            <person name="Pop M."/>
            <person name="Porcelli D."/>
            <person name="Powell J.R."/>
            <person name="Prohaska S."/>
            <person name="Pruitt K."/>
            <person name="Puig M."/>
            <person name="Quesneville H."/>
            <person name="Ram K.R."/>
            <person name="Rand D."/>
            <person name="Rasmussen M.D."/>
            <person name="Reed L.K."/>
            <person name="Reenan R."/>
            <person name="Reily A."/>
            <person name="Remington K.A."/>
            <person name="Rieger T.T."/>
            <person name="Ritchie M.G."/>
            <person name="Robin C."/>
            <person name="Rogers Y.H."/>
            <person name="Rohde C."/>
            <person name="Rozas J."/>
            <person name="Rubenfield M.J."/>
            <person name="Ruiz A."/>
            <person name="Russo S."/>
            <person name="Salzberg S.L."/>
            <person name="Sanchez-Gracia A."/>
            <person name="Saranga D.J."/>
            <person name="Sato H."/>
            <person name="Schaeffer S.W."/>
            <person name="Schatz M.C."/>
            <person name="Schlenke T."/>
            <person name="Schwartz R."/>
            <person name="Segarra C."/>
            <person name="Singh R.S."/>
            <person name="Sirot L."/>
            <person name="Sirota M."/>
            <person name="Sisneros N.B."/>
            <person name="Smith C.D."/>
            <person name="Smith T.F."/>
            <person name="Spieth J."/>
            <person name="Stage D.E."/>
            <person name="Stark A."/>
            <person name="Stephan W."/>
            <person name="Strausberg R.L."/>
            <person name="Strempel S."/>
            <person name="Sturgill D."/>
            <person name="Sutton G."/>
            <person name="Sutton G.G."/>
            <person name="Tao W."/>
            <person name="Teichmann S."/>
            <person name="Tobari Y.N."/>
            <person name="Tomimura Y."/>
            <person name="Tsolas J.M."/>
            <person name="Valente V.L."/>
            <person name="Venter E."/>
            <person name="Venter J.C."/>
            <person name="Vicario S."/>
            <person name="Vieira F.G."/>
            <person name="Vilella A.J."/>
            <person name="Villasante A."/>
            <person name="Walenz B."/>
            <person name="Wang J."/>
            <person name="Wasserman M."/>
            <person name="Watts T."/>
            <person name="Wilson D."/>
            <person name="Wilson R.K."/>
            <person name="Wing R.A."/>
            <person name="Wolfner M.F."/>
            <person name="Wong A."/>
            <person name="Wong G.K."/>
            <person name="Wu C.I."/>
            <person name="Wu G."/>
            <person name="Yamamoto D."/>
            <person name="Yang H.P."/>
            <person name="Yang S.P."/>
            <person name="Yorke J.A."/>
            <person name="Yoshida K."/>
            <person name="Zdobnov E."/>
            <person name="Zhang P."/>
            <person name="Zhang Y."/>
            <person name="Zimin A.V."/>
            <person name="Baldwin J."/>
            <person name="Abdouelleil A."/>
            <person name="Abdulkadir J."/>
            <person name="Abebe A."/>
            <person name="Abera B."/>
            <person name="Abreu J."/>
            <person name="Acer S.C."/>
            <person name="Aftuck L."/>
            <person name="Alexander A."/>
            <person name="An P."/>
            <person name="Anderson E."/>
            <person name="Anderson S."/>
            <person name="Arachi H."/>
            <person name="Azer M."/>
            <person name="Bachantsang P."/>
            <person name="Barry A."/>
            <person name="Bayul T."/>
            <person name="Berlin A."/>
            <person name="Bessette D."/>
            <person name="Bloom T."/>
            <person name="Blye J."/>
            <person name="Boguslavskiy L."/>
            <person name="Bonnet C."/>
            <person name="Boukhgalter B."/>
            <person name="Bourzgui I."/>
            <person name="Brown A."/>
            <person name="Cahill P."/>
            <person name="Channer S."/>
            <person name="Cheshatsang Y."/>
            <person name="Chuda L."/>
            <person name="Citroen M."/>
            <person name="Collymore A."/>
            <person name="Cooke P."/>
            <person name="Costello M."/>
            <person name="D'Aco K."/>
            <person name="Daza R."/>
            <person name="De Haan G."/>
            <person name="DeGray S."/>
            <person name="DeMaso C."/>
            <person name="Dhargay N."/>
            <person name="Dooley K."/>
            <person name="Dooley E."/>
            <person name="Doricent M."/>
            <person name="Dorje P."/>
            <person name="Dorjee K."/>
            <person name="Dupes A."/>
            <person name="Elong R."/>
            <person name="Falk J."/>
            <person name="Farina A."/>
            <person name="Faro S."/>
            <person name="Ferguson D."/>
            <person name="Fisher S."/>
            <person name="Foley C.D."/>
            <person name="Franke A."/>
            <person name="Friedrich D."/>
            <person name="Gadbois L."/>
            <person name="Gearin G."/>
            <person name="Gearin C.R."/>
            <person name="Giannoukos G."/>
            <person name="Goode T."/>
            <person name="Graham J."/>
            <person name="Grandbois E."/>
            <person name="Grewal S."/>
            <person name="Gyaltsen K."/>
            <person name="Hafez N."/>
            <person name="Hagos B."/>
            <person name="Hall J."/>
            <person name="Henson C."/>
            <person name="Hollinger A."/>
            <person name="Honan T."/>
            <person name="Huard M.D."/>
            <person name="Hughes L."/>
            <person name="Hurhula B."/>
            <person name="Husby M.E."/>
            <person name="Kamat A."/>
            <person name="Kanga B."/>
            <person name="Kashin S."/>
            <person name="Khazanovich D."/>
            <person name="Kisner P."/>
            <person name="Lance K."/>
            <person name="Lara M."/>
            <person name="Lee W."/>
            <person name="Lennon N."/>
            <person name="Letendre F."/>
            <person name="LeVine R."/>
            <person name="Lipovsky A."/>
            <person name="Liu X."/>
            <person name="Liu J."/>
            <person name="Liu S."/>
            <person name="Lokyitsang T."/>
            <person name="Lokyitsang Y."/>
            <person name="Lubonja R."/>
            <person name="Lui A."/>
            <person name="MacDonald P."/>
            <person name="Magnisalis V."/>
            <person name="Maru K."/>
            <person name="Matthews C."/>
            <person name="McCusker W."/>
            <person name="McDonough S."/>
            <person name="Mehta T."/>
            <person name="Meldrim J."/>
            <person name="Meneus L."/>
            <person name="Mihai O."/>
            <person name="Mihalev A."/>
            <person name="Mihova T."/>
            <person name="Mittelman R."/>
            <person name="Mlenga V."/>
            <person name="Montmayeur A."/>
            <person name="Mulrain L."/>
            <person name="Navidi A."/>
            <person name="Naylor J."/>
            <person name="Negash T."/>
            <person name="Nguyen T."/>
            <person name="Nguyen N."/>
            <person name="Nicol R."/>
            <person name="Norbu C."/>
            <person name="Norbu N."/>
            <person name="Novod N."/>
            <person name="O'Neill B."/>
            <person name="Osman S."/>
            <person name="Markiewicz E."/>
            <person name="Oyono O.L."/>
            <person name="Patti C."/>
            <person name="Phunkhang P."/>
            <person name="Pierre F."/>
            <person name="Priest M."/>
            <person name="Raghuraman S."/>
            <person name="Rege F."/>
            <person name="Reyes R."/>
            <person name="Rise C."/>
            <person name="Rogov P."/>
            <person name="Ross K."/>
            <person name="Ryan E."/>
            <person name="Settipalli S."/>
            <person name="Shea T."/>
            <person name="Sherpa N."/>
            <person name="Shi L."/>
            <person name="Shih D."/>
            <person name="Sparrow T."/>
            <person name="Spaulding J."/>
            <person name="Stalker J."/>
            <person name="Stange-Thomann N."/>
            <person name="Stavropoulos S."/>
            <person name="Stone C."/>
            <person name="Strader C."/>
            <person name="Tesfaye S."/>
            <person name="Thomson T."/>
            <person name="Thoulutsang Y."/>
            <person name="Thoulutsang D."/>
            <person name="Topham K."/>
            <person name="Topping I."/>
            <person name="Tsamla T."/>
            <person name="Vassiliev H."/>
            <person name="Vo A."/>
            <person name="Wangchuk T."/>
            <person name="Wangdi T."/>
            <person name="Weiand M."/>
            <person name="Wilkinson J."/>
            <person name="Wilson A."/>
            <person name="Yadav S."/>
            <person name="Young G."/>
            <person name="Yu Q."/>
            <person name="Zembek L."/>
            <person name="Zhong D."/>
            <person name="Zimmer A."/>
            <person name="Zwirko Z."/>
            <person name="Jaffe D.B."/>
            <person name="Alvarez P."/>
            <person name="Brockman W."/>
            <person name="Butler J."/>
            <person name="Chin C."/>
            <person name="Gnerre S."/>
            <person name="Grabherr M."/>
            <person name="Kleber M."/>
            <person name="Mauceli E."/>
            <person name="MacCallum I."/>
        </authorList>
    </citation>
    <scope>NUCLEOTIDE SEQUENCE [LARGE SCALE GENOMIC DNA]</scope>
    <source>
        <strain evidence="13">Tucson 15010-1051.87</strain>
    </source>
</reference>
<dbReference type="InParanoid" id="B4LLT2"/>
<feature type="transmembrane region" description="Helical" evidence="11">
    <location>
        <begin position="82"/>
        <end position="101"/>
    </location>
</feature>
<keyword evidence="3 11" id="KW-0716">Sensory transduction</keyword>
<evidence type="ECO:0000256" key="5">
    <source>
        <dbReference type="ARBA" id="ARBA00022725"/>
    </source>
</evidence>
<keyword evidence="4 11" id="KW-0812">Transmembrane</keyword>
<dbReference type="HOGENOM" id="CLU_033399_0_0_1"/>
<keyword evidence="9 11" id="KW-0807">Transducer</keyword>
<accession>B4LLT2</accession>
<dbReference type="OrthoDB" id="8185860at2759"/>
<dbReference type="PANTHER" id="PTHR21137:SF44">
    <property type="entry name" value="ODORANT RECEPTOR 13A-RELATED"/>
    <property type="match status" value="1"/>
</dbReference>
<dbReference type="GO" id="GO:0004984">
    <property type="term" value="F:olfactory receptor activity"/>
    <property type="evidence" value="ECO:0007669"/>
    <property type="project" value="InterPro"/>
</dbReference>
<evidence type="ECO:0000256" key="10">
    <source>
        <dbReference type="ARBA" id="ARBA00038679"/>
    </source>
</evidence>
<comment type="subunit">
    <text evidence="10">Interacts with Orco. Complexes exist early in the endomembrane system in olfactory sensory neurons (OSNs), coupling these complexes to the conserved ciliary trafficking pathway.</text>
</comment>
<evidence type="ECO:0000256" key="4">
    <source>
        <dbReference type="ARBA" id="ARBA00022692"/>
    </source>
</evidence>
<dbReference type="PANTHER" id="PTHR21137">
    <property type="entry name" value="ODORANT RECEPTOR"/>
    <property type="match status" value="1"/>
</dbReference>
<feature type="transmembrane region" description="Helical" evidence="11">
    <location>
        <begin position="142"/>
        <end position="165"/>
    </location>
</feature>
<evidence type="ECO:0000256" key="6">
    <source>
        <dbReference type="ARBA" id="ARBA00022989"/>
    </source>
</evidence>
<protein>
    <recommendedName>
        <fullName evidence="11">Odorant receptor</fullName>
    </recommendedName>
</protein>
<keyword evidence="7 11" id="KW-0472">Membrane</keyword>
<dbReference type="eggNOG" id="ENOG502SR0T">
    <property type="taxonomic scope" value="Eukaryota"/>
</dbReference>
<dbReference type="FunCoup" id="B4LLT2">
    <property type="interactions" value="24"/>
</dbReference>